<evidence type="ECO:0000256" key="4">
    <source>
        <dbReference type="ARBA" id="ARBA00022989"/>
    </source>
</evidence>
<evidence type="ECO:0000313" key="8">
    <source>
        <dbReference type="Proteomes" id="UP000321562"/>
    </source>
</evidence>
<keyword evidence="8" id="KW-1185">Reference proteome</keyword>
<keyword evidence="4 6" id="KW-1133">Transmembrane helix</keyword>
<evidence type="ECO:0000256" key="2">
    <source>
        <dbReference type="ARBA" id="ARBA00022475"/>
    </source>
</evidence>
<reference evidence="7 8" key="1">
    <citation type="submission" date="2019-08" db="EMBL/GenBank/DDBJ databases">
        <authorList>
            <person name="Ye J."/>
        </authorList>
    </citation>
    <scope>NUCLEOTIDE SEQUENCE [LARGE SCALE GENOMIC DNA]</scope>
    <source>
        <strain evidence="7 8">TK008</strain>
    </source>
</reference>
<feature type="transmembrane region" description="Helical" evidence="6">
    <location>
        <begin position="6"/>
        <end position="26"/>
    </location>
</feature>
<sequence length="197" mass="20924">MHTYLVGLGTGLSLIVAIGAQNAFVLRQGLLRSHVFAICLFCALSDAILVTIGVFGAEMLGRVAPWFTEAMRWGGAAFLIYYGLRAARSAFAGGDALRAAGQAAPFWPTLAMIAALTWANPHVYLDTVVLLGAVSSGFTDKASFAAGAVTGSFLFFFSLGYGARLLAPVFARPRAWQVLDLAIAFIMWSIAAKLILE</sequence>
<dbReference type="RefSeq" id="WP_147097251.1">
    <property type="nucleotide sequence ID" value="NZ_JBHUFH010000001.1"/>
</dbReference>
<organism evidence="7 8">
    <name type="scientific">Paracoccus aurantiacus</name>
    <dbReference type="NCBI Taxonomy" id="2599412"/>
    <lineage>
        <taxon>Bacteria</taxon>
        <taxon>Pseudomonadati</taxon>
        <taxon>Pseudomonadota</taxon>
        <taxon>Alphaproteobacteria</taxon>
        <taxon>Rhodobacterales</taxon>
        <taxon>Paracoccaceae</taxon>
        <taxon>Paracoccus</taxon>
    </lineage>
</organism>
<evidence type="ECO:0000313" key="7">
    <source>
        <dbReference type="EMBL" id="TXB69960.1"/>
    </source>
</evidence>
<dbReference type="InterPro" id="IPR001123">
    <property type="entry name" value="LeuE-type"/>
</dbReference>
<evidence type="ECO:0000256" key="5">
    <source>
        <dbReference type="ARBA" id="ARBA00023136"/>
    </source>
</evidence>
<feature type="transmembrane region" description="Helical" evidence="6">
    <location>
        <begin position="105"/>
        <end position="124"/>
    </location>
</feature>
<feature type="transmembrane region" description="Helical" evidence="6">
    <location>
        <begin position="178"/>
        <end position="196"/>
    </location>
</feature>
<dbReference type="Proteomes" id="UP000321562">
    <property type="component" value="Unassembled WGS sequence"/>
</dbReference>
<dbReference type="OrthoDB" id="5638726at2"/>
<evidence type="ECO:0000256" key="3">
    <source>
        <dbReference type="ARBA" id="ARBA00022692"/>
    </source>
</evidence>
<comment type="caution">
    <text evidence="7">The sequence shown here is derived from an EMBL/GenBank/DDBJ whole genome shotgun (WGS) entry which is preliminary data.</text>
</comment>
<dbReference type="PANTHER" id="PTHR30086:SF20">
    <property type="entry name" value="ARGININE EXPORTER PROTEIN ARGO-RELATED"/>
    <property type="match status" value="1"/>
</dbReference>
<dbReference type="EMBL" id="VOPL01000002">
    <property type="protein sequence ID" value="TXB69960.1"/>
    <property type="molecule type" value="Genomic_DNA"/>
</dbReference>
<dbReference type="PANTHER" id="PTHR30086">
    <property type="entry name" value="ARGININE EXPORTER PROTEIN ARGO"/>
    <property type="match status" value="1"/>
</dbReference>
<evidence type="ECO:0000256" key="1">
    <source>
        <dbReference type="ARBA" id="ARBA00004651"/>
    </source>
</evidence>
<keyword evidence="2" id="KW-1003">Cell membrane</keyword>
<protein>
    <submittedName>
        <fullName evidence="7">Amino acid transporter</fullName>
    </submittedName>
</protein>
<dbReference type="Pfam" id="PF01810">
    <property type="entry name" value="LysE"/>
    <property type="match status" value="1"/>
</dbReference>
<feature type="transmembrane region" description="Helical" evidence="6">
    <location>
        <begin position="63"/>
        <end position="84"/>
    </location>
</feature>
<keyword evidence="3 6" id="KW-0812">Transmembrane</keyword>
<name>A0A5C6S5W1_9RHOB</name>
<proteinExistence type="predicted"/>
<gene>
    <name evidence="7" type="ORF">FQV27_07595</name>
</gene>
<accession>A0A5C6S5W1</accession>
<dbReference type="GO" id="GO:0015171">
    <property type="term" value="F:amino acid transmembrane transporter activity"/>
    <property type="evidence" value="ECO:0007669"/>
    <property type="project" value="TreeGrafter"/>
</dbReference>
<evidence type="ECO:0000256" key="6">
    <source>
        <dbReference type="SAM" id="Phobius"/>
    </source>
</evidence>
<feature type="transmembrane region" description="Helical" evidence="6">
    <location>
        <begin position="35"/>
        <end position="57"/>
    </location>
</feature>
<dbReference type="GO" id="GO:0005886">
    <property type="term" value="C:plasma membrane"/>
    <property type="evidence" value="ECO:0007669"/>
    <property type="project" value="UniProtKB-SubCell"/>
</dbReference>
<comment type="subcellular location">
    <subcellularLocation>
        <location evidence="1">Cell membrane</location>
        <topology evidence="1">Multi-pass membrane protein</topology>
    </subcellularLocation>
</comment>
<keyword evidence="5 6" id="KW-0472">Membrane</keyword>
<dbReference type="AlphaFoldDB" id="A0A5C6S5W1"/>
<feature type="transmembrane region" description="Helical" evidence="6">
    <location>
        <begin position="144"/>
        <end position="166"/>
    </location>
</feature>